<comment type="caution">
    <text evidence="2">The sequence shown here is derived from an EMBL/GenBank/DDBJ whole genome shotgun (WGS) entry which is preliminary data.</text>
</comment>
<feature type="compositionally biased region" description="Basic and acidic residues" evidence="1">
    <location>
        <begin position="36"/>
        <end position="46"/>
    </location>
</feature>
<dbReference type="Proteomes" id="UP001201980">
    <property type="component" value="Unassembled WGS sequence"/>
</dbReference>
<gene>
    <name evidence="2" type="ORF">MKZ38_004050</name>
</gene>
<name>A0AAD5RN03_9PEZI</name>
<feature type="compositionally biased region" description="Basic residues" evidence="1">
    <location>
        <begin position="13"/>
        <end position="26"/>
    </location>
</feature>
<dbReference type="AlphaFoldDB" id="A0AAD5RN03"/>
<organism evidence="2 3">
    <name type="scientific">Zalerion maritima</name>
    <dbReference type="NCBI Taxonomy" id="339359"/>
    <lineage>
        <taxon>Eukaryota</taxon>
        <taxon>Fungi</taxon>
        <taxon>Dikarya</taxon>
        <taxon>Ascomycota</taxon>
        <taxon>Pezizomycotina</taxon>
        <taxon>Sordariomycetes</taxon>
        <taxon>Lulworthiomycetidae</taxon>
        <taxon>Lulworthiales</taxon>
        <taxon>Lulworthiaceae</taxon>
        <taxon>Zalerion</taxon>
    </lineage>
</organism>
<sequence length="190" mass="21484">MDSYSDLRSASKDRKRNQDHKYKWAHGSRYPVPGYGKERPAPKCDSRGGWSVQTVPGLHCNLNKARNWHEYSSPSRAKAFLSTKEELEDPIFQDPSYSFLKDLPSRNGRPRWLLEEHSLGDPGDVPYRPIALDSYVKSTGRDTEQYVQQEFVVVDAKGESASGRRARHILRKAEKATGDGGGDDDGFELL</sequence>
<reference evidence="2" key="1">
    <citation type="submission" date="2022-07" db="EMBL/GenBank/DDBJ databases">
        <title>Draft genome sequence of Zalerion maritima ATCC 34329, a (micro)plastics degrading marine fungus.</title>
        <authorList>
            <person name="Paco A."/>
            <person name="Goncalves M.F.M."/>
            <person name="Rocha-Santos T.A.P."/>
            <person name="Alves A."/>
        </authorList>
    </citation>
    <scope>NUCLEOTIDE SEQUENCE</scope>
    <source>
        <strain evidence="2">ATCC 34329</strain>
    </source>
</reference>
<evidence type="ECO:0000256" key="1">
    <source>
        <dbReference type="SAM" id="MobiDB-lite"/>
    </source>
</evidence>
<feature type="region of interest" description="Disordered" evidence="1">
    <location>
        <begin position="170"/>
        <end position="190"/>
    </location>
</feature>
<keyword evidence="3" id="KW-1185">Reference proteome</keyword>
<protein>
    <submittedName>
        <fullName evidence="2">Uncharacterized protein</fullName>
    </submittedName>
</protein>
<evidence type="ECO:0000313" key="2">
    <source>
        <dbReference type="EMBL" id="KAJ2898224.1"/>
    </source>
</evidence>
<feature type="compositionally biased region" description="Acidic residues" evidence="1">
    <location>
        <begin position="181"/>
        <end position="190"/>
    </location>
</feature>
<feature type="region of interest" description="Disordered" evidence="1">
    <location>
        <begin position="1"/>
        <end position="48"/>
    </location>
</feature>
<proteinExistence type="predicted"/>
<evidence type="ECO:0000313" key="3">
    <source>
        <dbReference type="Proteomes" id="UP001201980"/>
    </source>
</evidence>
<accession>A0AAD5RN03</accession>
<dbReference type="EMBL" id="JAKWBI020000239">
    <property type="protein sequence ID" value="KAJ2898224.1"/>
    <property type="molecule type" value="Genomic_DNA"/>
</dbReference>